<proteinExistence type="predicted"/>
<feature type="region of interest" description="Disordered" evidence="1">
    <location>
        <begin position="162"/>
        <end position="182"/>
    </location>
</feature>
<accession>A0A1R1XZX6</accession>
<protein>
    <submittedName>
        <fullName evidence="2">Uncharacterized protein</fullName>
    </submittedName>
</protein>
<feature type="non-terminal residue" evidence="2">
    <location>
        <position position="1"/>
    </location>
</feature>
<evidence type="ECO:0000256" key="1">
    <source>
        <dbReference type="SAM" id="MobiDB-lite"/>
    </source>
</evidence>
<dbReference type="EMBL" id="LSSN01001291">
    <property type="protein sequence ID" value="OMJ20242.1"/>
    <property type="molecule type" value="Genomic_DNA"/>
</dbReference>
<sequence>PGSNGKPVPSYDDSQRINVPCDSIFFNVSFEVDQTSDIFFKISSATSANLSVVGQIGVFSGNYALNEQSRSSNNANPQDGKVNVSIVSNAKSISIVVNGVPEVSLDINSTNYDEYLSSGLKFISFGSQVSGASISKLMANCLNDAGECIVVPSSSSSTLTITSTSSGSVSSSTDSDTSLASSSASNESCYVSSLYSDITINSDTKNHNYDISNPLTLPCAGEDFAISFTASTDYDFRIAFTTSGGLFDPAGAYQISINIVSGSPYQSTSGAIFQNVSSKRDLFVKRASLNDYIIIRSGGYYSIYVDGTYKSKFKVSKITVSQFYLAPFKGSATFSNIQTQCSNRVVPCDSSLSSITESSSTSIFSDSTISSVSSSDSLSSYSTSSSDSSLTASVSSSDNSSSISSDEFSCSSSSNIPCEIYSNDLLTPNYSNSSPIQVPCTDSDFIFNAKVGSDSDIFISLYQEVNDIQSNNYIEVQVGLFSKSNIIQLGKLYTHSMANLNGKSTMKNISLSYINKVISLSIDGERVTNLSFDKFSLSYISISPINGLTSVVQGSIVCLSSSC</sequence>
<comment type="caution">
    <text evidence="2">The sequence shown here is derived from an EMBL/GenBank/DDBJ whole genome shotgun (WGS) entry which is preliminary data.</text>
</comment>
<evidence type="ECO:0000313" key="2">
    <source>
        <dbReference type="EMBL" id="OMJ20242.1"/>
    </source>
</evidence>
<dbReference type="Proteomes" id="UP000187283">
    <property type="component" value="Unassembled WGS sequence"/>
</dbReference>
<dbReference type="OrthoDB" id="10426806at2759"/>
<evidence type="ECO:0000313" key="3">
    <source>
        <dbReference type="Proteomes" id="UP000187283"/>
    </source>
</evidence>
<dbReference type="AlphaFoldDB" id="A0A1R1XZX6"/>
<gene>
    <name evidence="2" type="ORF">AYI70_g4233</name>
</gene>
<name>A0A1R1XZX6_9FUNG</name>
<reference evidence="2 3" key="1">
    <citation type="submission" date="2017-01" db="EMBL/GenBank/DDBJ databases">
        <authorList>
            <person name="Mah S.A."/>
            <person name="Swanson W.J."/>
            <person name="Moy G.W."/>
            <person name="Vacquier V.D."/>
        </authorList>
    </citation>
    <scope>NUCLEOTIDE SEQUENCE [LARGE SCALE GENOMIC DNA]</scope>
    <source>
        <strain evidence="2 3">GSMNP</strain>
    </source>
</reference>
<keyword evidence="3" id="KW-1185">Reference proteome</keyword>
<organism evidence="2 3">
    <name type="scientific">Smittium culicis</name>
    <dbReference type="NCBI Taxonomy" id="133412"/>
    <lineage>
        <taxon>Eukaryota</taxon>
        <taxon>Fungi</taxon>
        <taxon>Fungi incertae sedis</taxon>
        <taxon>Zoopagomycota</taxon>
        <taxon>Kickxellomycotina</taxon>
        <taxon>Harpellomycetes</taxon>
        <taxon>Harpellales</taxon>
        <taxon>Legeriomycetaceae</taxon>
        <taxon>Smittium</taxon>
    </lineage>
</organism>
<feature type="region of interest" description="Disordered" evidence="1">
    <location>
        <begin position="366"/>
        <end position="413"/>
    </location>
</feature>